<dbReference type="EMBL" id="JBJUIK010000014">
    <property type="protein sequence ID" value="KAL3504041.1"/>
    <property type="molecule type" value="Genomic_DNA"/>
</dbReference>
<organism evidence="2 3">
    <name type="scientific">Cinchona calisaya</name>
    <dbReference type="NCBI Taxonomy" id="153742"/>
    <lineage>
        <taxon>Eukaryota</taxon>
        <taxon>Viridiplantae</taxon>
        <taxon>Streptophyta</taxon>
        <taxon>Embryophyta</taxon>
        <taxon>Tracheophyta</taxon>
        <taxon>Spermatophyta</taxon>
        <taxon>Magnoliopsida</taxon>
        <taxon>eudicotyledons</taxon>
        <taxon>Gunneridae</taxon>
        <taxon>Pentapetalae</taxon>
        <taxon>asterids</taxon>
        <taxon>lamiids</taxon>
        <taxon>Gentianales</taxon>
        <taxon>Rubiaceae</taxon>
        <taxon>Cinchonoideae</taxon>
        <taxon>Cinchoneae</taxon>
        <taxon>Cinchona</taxon>
    </lineage>
</organism>
<feature type="region of interest" description="Disordered" evidence="1">
    <location>
        <begin position="1"/>
        <end position="35"/>
    </location>
</feature>
<dbReference type="AlphaFoldDB" id="A0ABD2YBH7"/>
<evidence type="ECO:0000256" key="1">
    <source>
        <dbReference type="SAM" id="MobiDB-lite"/>
    </source>
</evidence>
<protein>
    <submittedName>
        <fullName evidence="2">Uncharacterized protein</fullName>
    </submittedName>
</protein>
<keyword evidence="3" id="KW-1185">Reference proteome</keyword>
<evidence type="ECO:0000313" key="2">
    <source>
        <dbReference type="EMBL" id="KAL3504041.1"/>
    </source>
</evidence>
<name>A0ABD2YBH7_9GENT</name>
<evidence type="ECO:0000313" key="3">
    <source>
        <dbReference type="Proteomes" id="UP001630127"/>
    </source>
</evidence>
<sequence length="80" mass="8430">MPSSTATATATAELETLTPKSNDERGSSASDLQDSSYHHLNTTWAPVVLLMMIVRGGDGGEKGNDSGFGVEEKKFCAVLI</sequence>
<dbReference type="Proteomes" id="UP001630127">
    <property type="component" value="Unassembled WGS sequence"/>
</dbReference>
<reference evidence="2 3" key="1">
    <citation type="submission" date="2024-11" db="EMBL/GenBank/DDBJ databases">
        <title>A near-complete genome assembly of Cinchona calisaya.</title>
        <authorList>
            <person name="Lian D.C."/>
            <person name="Zhao X.W."/>
            <person name="Wei L."/>
        </authorList>
    </citation>
    <scope>NUCLEOTIDE SEQUENCE [LARGE SCALE GENOMIC DNA]</scope>
    <source>
        <tissue evidence="2">Nenye</tissue>
    </source>
</reference>
<accession>A0ABD2YBH7</accession>
<comment type="caution">
    <text evidence="2">The sequence shown here is derived from an EMBL/GenBank/DDBJ whole genome shotgun (WGS) entry which is preliminary data.</text>
</comment>
<proteinExistence type="predicted"/>
<feature type="compositionally biased region" description="Low complexity" evidence="1">
    <location>
        <begin position="1"/>
        <end position="18"/>
    </location>
</feature>
<gene>
    <name evidence="2" type="ORF">ACH5RR_033882</name>
</gene>